<dbReference type="Proteomes" id="UP000830835">
    <property type="component" value="Unassembled WGS sequence"/>
</dbReference>
<evidence type="ECO:0000256" key="2">
    <source>
        <dbReference type="ARBA" id="ARBA00011322"/>
    </source>
</evidence>
<evidence type="ECO:0000313" key="8">
    <source>
        <dbReference type="Proteomes" id="UP000830835"/>
    </source>
</evidence>
<dbReference type="PANTHER" id="PTHR32114">
    <property type="entry name" value="ABC TRANSPORTER ABCH.3"/>
    <property type="match status" value="1"/>
</dbReference>
<dbReference type="InterPro" id="IPR027417">
    <property type="entry name" value="P-loop_NTPase"/>
</dbReference>
<feature type="coiled-coil region" evidence="4">
    <location>
        <begin position="175"/>
        <end position="271"/>
    </location>
</feature>
<comment type="subunit">
    <text evidence="2">Heterodimer of SbcC and SbcD.</text>
</comment>
<dbReference type="Pfam" id="PF13558">
    <property type="entry name" value="SbcC_Walker_B"/>
    <property type="match status" value="1"/>
</dbReference>
<feature type="coiled-coil region" evidence="4">
    <location>
        <begin position="702"/>
        <end position="729"/>
    </location>
</feature>
<feature type="coiled-coil region" evidence="4">
    <location>
        <begin position="777"/>
        <end position="888"/>
    </location>
</feature>
<organism evidence="7 8">
    <name type="scientific">Thermostichus vulcanus str. 'Rupite'</name>
    <dbReference type="NCBI Taxonomy" id="2813851"/>
    <lineage>
        <taxon>Bacteria</taxon>
        <taxon>Bacillati</taxon>
        <taxon>Cyanobacteriota</taxon>
        <taxon>Cyanophyceae</taxon>
        <taxon>Thermostichales</taxon>
        <taxon>Thermostichaceae</taxon>
        <taxon>Thermostichus</taxon>
    </lineage>
</organism>
<dbReference type="RefSeq" id="WP_244350046.1">
    <property type="nucleotide sequence ID" value="NZ_JAFIRA010000015.1"/>
</dbReference>
<evidence type="ECO:0000256" key="3">
    <source>
        <dbReference type="ARBA" id="ARBA00013368"/>
    </source>
</evidence>
<protein>
    <recommendedName>
        <fullName evidence="3">Nuclease SbcCD subunit C</fullName>
    </recommendedName>
</protein>
<dbReference type="InterPro" id="IPR038729">
    <property type="entry name" value="Rad50/SbcC_AAA"/>
</dbReference>
<keyword evidence="8" id="KW-1185">Reference proteome</keyword>
<dbReference type="PANTHER" id="PTHR32114:SF2">
    <property type="entry name" value="ABC TRANSPORTER ABCH.3"/>
    <property type="match status" value="1"/>
</dbReference>
<keyword evidence="4" id="KW-0175">Coiled coil</keyword>
<comment type="similarity">
    <text evidence="1">Belongs to the SMC family. SbcC subfamily.</text>
</comment>
<name>A0ABT0CAF5_THEVL</name>
<gene>
    <name evidence="7" type="ORF">JX360_07570</name>
</gene>
<dbReference type="EMBL" id="JAFIRA010000015">
    <property type="protein sequence ID" value="MCJ2542767.1"/>
    <property type="molecule type" value="Genomic_DNA"/>
</dbReference>
<feature type="domain" description="Rad50/SbcC-type AAA" evidence="6">
    <location>
        <begin position="5"/>
        <end position="233"/>
    </location>
</feature>
<dbReference type="SUPFAM" id="SSF52540">
    <property type="entry name" value="P-loop containing nucleoside triphosphate hydrolases"/>
    <property type="match status" value="3"/>
</dbReference>
<accession>A0ABT0CAF5</accession>
<evidence type="ECO:0000256" key="1">
    <source>
        <dbReference type="ARBA" id="ARBA00006930"/>
    </source>
</evidence>
<feature type="coiled-coil region" evidence="4">
    <location>
        <begin position="396"/>
        <end position="492"/>
    </location>
</feature>
<evidence type="ECO:0000259" key="6">
    <source>
        <dbReference type="Pfam" id="PF13476"/>
    </source>
</evidence>
<sequence>MIPVRLTLQDFLCYPQAVLDLSGIHTACICGPNGAGKSALLDALTWGIWGQSRASNDSDLIRKGASETHVEVIYLSRGQTYRILRSRHLSGQGSLEWQIQTFEGNSKTRWRTLTRRGMRATQQAIQSQLSLDYDTFIHSAYLRQGQADAFTLKRPGERKQILAEMLKLGQYDLLAERCREQMRGAKLKADLLQERLYKLDQQQAQAEQIQAELTQLQHQQAHLQQLLSQQQQQLQTLEHRCKSRQTLQDRHQQLTQHLHKLSATLQHTEQQWRTQRQHLLELESLLAQRESILAGYERYQTLMAQDRHLNHLFEQQRQLSEERQRLQTQQAEQQQHHLQALQRLQQELANRKAQAQADAQLLAEQERIETALHNYHSAQERLQILSAHQQQAIILLEQQRQAQEQIRHEQERLQARAQLLKQQLQAQHTQAQRQQQIQQALAAGEAELAQLERRRLYQQRVLEKGQERRLFVQQLQERQRALQQQWQQEEEQCLLLQGSLALGQDPAAHILAGVSAVAQSERDPKGEPASESPLPQESAIVSAGGRKSSASICPLCTRPLSPRLRDLVLKKHRERQEEIAGELFVIREQLAVADREIELLREEARLLNQELATLDERLQAQGRLQQQWQAEQERHRQMEAWQAELTELEQILANQSYAEAAHQQLQAVEQALQQLGYDDREYALQRGEVERWRWALGRSQDLRKAQERYPRLSKEIEALQTQLNTLQQRGSPTSTLTERLAQIEQALSHLGYDGALHQRLKAELTQAQVWPARLQALELAHQELPEAEARSQSLSQRLQESRQHFAQATQELEQIHQQLTEQPNISEAQLQGIRQAIQEYRQQLDQVLSQLGATQQRLEQVAQQEKERLDIEQQLQQARRQQQVYQELATAYGRNGIPALIIENVLPELEAQANHILARLTQHRLHLQFVTQRSGRRSSKLIDTLDILIADPHGTRPYETYSGGEAFRINFAIRLALSRLLTQRSGSDLQTLLIDEGFGSQDATGRAQLLAAINAVAPEFACILVITHIPSLQDAFPHRIEVQPSPQGSRLQIRG</sequence>
<dbReference type="Pfam" id="PF13476">
    <property type="entry name" value="AAA_23"/>
    <property type="match status" value="1"/>
</dbReference>
<proteinExistence type="inferred from homology"/>
<feature type="coiled-coil region" evidence="4">
    <location>
        <begin position="309"/>
        <end position="365"/>
    </location>
</feature>
<comment type="caution">
    <text evidence="7">The sequence shown here is derived from an EMBL/GenBank/DDBJ whole genome shotgun (WGS) entry which is preliminary data.</text>
</comment>
<dbReference type="Gene3D" id="3.40.50.300">
    <property type="entry name" value="P-loop containing nucleotide triphosphate hydrolases"/>
    <property type="match status" value="2"/>
</dbReference>
<feature type="coiled-coil region" evidence="4">
    <location>
        <begin position="590"/>
        <end position="617"/>
    </location>
</feature>
<evidence type="ECO:0000313" key="7">
    <source>
        <dbReference type="EMBL" id="MCJ2542767.1"/>
    </source>
</evidence>
<reference evidence="7" key="1">
    <citation type="submission" date="2021-02" db="EMBL/GenBank/DDBJ databases">
        <title>The CRISPR/cas machinery reduction and long-range gene transfer in the hot spring cyanobacterium Synechococcus.</title>
        <authorList>
            <person name="Dvorak P."/>
            <person name="Jahodarova E."/>
            <person name="Hasler P."/>
            <person name="Poulickova A."/>
        </authorList>
    </citation>
    <scope>NUCLEOTIDE SEQUENCE</scope>
    <source>
        <strain evidence="7">Rupite</strain>
    </source>
</reference>
<evidence type="ECO:0000256" key="5">
    <source>
        <dbReference type="SAM" id="MobiDB-lite"/>
    </source>
</evidence>
<evidence type="ECO:0000256" key="4">
    <source>
        <dbReference type="SAM" id="Coils"/>
    </source>
</evidence>
<feature type="region of interest" description="Disordered" evidence="5">
    <location>
        <begin position="516"/>
        <end position="545"/>
    </location>
</feature>
<dbReference type="SUPFAM" id="SSF75712">
    <property type="entry name" value="Rad50 coiled-coil Zn hook"/>
    <property type="match status" value="1"/>
</dbReference>